<name>A0A0G0RBA9_9BACT</name>
<dbReference type="AlphaFoldDB" id="A0A0G0RBA9"/>
<evidence type="ECO:0000313" key="1">
    <source>
        <dbReference type="EMBL" id="KKR49653.1"/>
    </source>
</evidence>
<reference evidence="1 2" key="1">
    <citation type="journal article" date="2015" name="Nature">
        <title>rRNA introns, odd ribosomes, and small enigmatic genomes across a large radiation of phyla.</title>
        <authorList>
            <person name="Brown C.T."/>
            <person name="Hug L.A."/>
            <person name="Thomas B.C."/>
            <person name="Sharon I."/>
            <person name="Castelle C.J."/>
            <person name="Singh A."/>
            <person name="Wilkins M.J."/>
            <person name="Williams K.H."/>
            <person name="Banfield J.F."/>
        </authorList>
    </citation>
    <scope>NUCLEOTIDE SEQUENCE [LARGE SCALE GENOMIC DNA]</scope>
</reference>
<protein>
    <recommendedName>
        <fullName evidence="3">Metallopeptidase family protein</fullName>
    </recommendedName>
</protein>
<accession>A0A0G0RBA9</accession>
<organism evidence="1 2">
    <name type="scientific">Candidatus Curtissbacteria bacterium GW2011_GWA1_40_16</name>
    <dbReference type="NCBI Taxonomy" id="1618405"/>
    <lineage>
        <taxon>Bacteria</taxon>
        <taxon>Candidatus Curtissiibacteriota</taxon>
    </lineage>
</organism>
<comment type="caution">
    <text evidence="1">The sequence shown here is derived from an EMBL/GenBank/DDBJ whole genome shotgun (WGS) entry which is preliminary data.</text>
</comment>
<dbReference type="Proteomes" id="UP000034531">
    <property type="component" value="Unassembled WGS sequence"/>
</dbReference>
<dbReference type="InterPro" id="IPR010428">
    <property type="entry name" value="Zincin_1"/>
</dbReference>
<dbReference type="EMBL" id="LBYI01000022">
    <property type="protein sequence ID" value="KKR49653.1"/>
    <property type="molecule type" value="Genomic_DNA"/>
</dbReference>
<sequence>MNREEFENLIEESLEKLPAFFKKKLDNVEITVEIWPKDKIAKGRLLLGLYHGVPKTTWGRNLAAILPDKITIYMGPILWIARGDEKRIKELVIDTVTHEIAHHFGISDKRLDDLRNKSG</sequence>
<evidence type="ECO:0000313" key="2">
    <source>
        <dbReference type="Proteomes" id="UP000034531"/>
    </source>
</evidence>
<gene>
    <name evidence="1" type="ORF">UT84_C0022G0016</name>
</gene>
<dbReference type="PATRIC" id="fig|1618405.3.peg.759"/>
<dbReference type="CDD" id="cd12952">
    <property type="entry name" value="MMP_ACEL2062"/>
    <property type="match status" value="1"/>
</dbReference>
<dbReference type="SUPFAM" id="SSF55486">
    <property type="entry name" value="Metalloproteases ('zincins'), catalytic domain"/>
    <property type="match status" value="1"/>
</dbReference>
<dbReference type="Gene3D" id="3.30.2010.20">
    <property type="match status" value="1"/>
</dbReference>
<evidence type="ECO:0008006" key="3">
    <source>
        <dbReference type="Google" id="ProtNLM"/>
    </source>
</evidence>
<dbReference type="InterPro" id="IPR038555">
    <property type="entry name" value="Zincin_1_sf"/>
</dbReference>
<proteinExistence type="predicted"/>
<dbReference type="Pfam" id="PF06262">
    <property type="entry name" value="Zincin_1"/>
    <property type="match status" value="1"/>
</dbReference>